<dbReference type="PANTHER" id="PTHR46696:SF5">
    <property type="entry name" value="CYTOCHROME P450 BJ-1"/>
    <property type="match status" value="1"/>
</dbReference>
<evidence type="ECO:0000256" key="3">
    <source>
        <dbReference type="ARBA" id="ARBA00022617"/>
    </source>
</evidence>
<dbReference type="Gene3D" id="1.10.630.10">
    <property type="entry name" value="Cytochrome P450"/>
    <property type="match status" value="1"/>
</dbReference>
<evidence type="ECO:0000256" key="8">
    <source>
        <dbReference type="PIRSR" id="PIRSR602401-1"/>
    </source>
</evidence>
<evidence type="ECO:0000256" key="4">
    <source>
        <dbReference type="ARBA" id="ARBA00022723"/>
    </source>
</evidence>
<dbReference type="GO" id="GO:0020037">
    <property type="term" value="F:heme binding"/>
    <property type="evidence" value="ECO:0007669"/>
    <property type="project" value="InterPro"/>
</dbReference>
<evidence type="ECO:0000256" key="9">
    <source>
        <dbReference type="RuleBase" id="RU000461"/>
    </source>
</evidence>
<dbReference type="FunFam" id="1.10.630.10:FF:000018">
    <property type="entry name" value="Cytochrome P450 monooxygenase"/>
    <property type="match status" value="1"/>
</dbReference>
<dbReference type="EMBL" id="CP047020">
    <property type="protein sequence ID" value="QHA03138.1"/>
    <property type="molecule type" value="Genomic_DNA"/>
</dbReference>
<dbReference type="GO" id="GO:0004497">
    <property type="term" value="F:monooxygenase activity"/>
    <property type="evidence" value="ECO:0007669"/>
    <property type="project" value="UniProtKB-KW"/>
</dbReference>
<dbReference type="InterPro" id="IPR002401">
    <property type="entry name" value="Cyt_P450_E_grp-I"/>
</dbReference>
<evidence type="ECO:0000256" key="2">
    <source>
        <dbReference type="ARBA" id="ARBA00010617"/>
    </source>
</evidence>
<comment type="similarity">
    <text evidence="2 9">Belongs to the cytochrome P450 family.</text>
</comment>
<feature type="binding site" description="axial binding residue" evidence="8">
    <location>
        <position position="340"/>
    </location>
    <ligand>
        <name>heme</name>
        <dbReference type="ChEBI" id="CHEBI:30413"/>
    </ligand>
    <ligandPart>
        <name>Fe</name>
        <dbReference type="ChEBI" id="CHEBI:18248"/>
    </ligandPart>
</feature>
<dbReference type="AlphaFoldDB" id="A0A6I6MRG0"/>
<reference evidence="10 11" key="1">
    <citation type="submission" date="2019-12" db="EMBL/GenBank/DDBJ databases">
        <title>Streptomyces sp. strain T44 isolated from rhizosphere soil of Broussonetia papyrifera.</title>
        <authorList>
            <person name="Mo P."/>
        </authorList>
    </citation>
    <scope>NUCLEOTIDE SEQUENCE [LARGE SCALE GENOMIC DNA]</scope>
    <source>
        <strain evidence="10 11">T44</strain>
    </source>
</reference>
<keyword evidence="7 9" id="KW-0503">Monooxygenase</keyword>
<evidence type="ECO:0000256" key="5">
    <source>
        <dbReference type="ARBA" id="ARBA00023002"/>
    </source>
</evidence>
<keyword evidence="6 8" id="KW-0408">Iron</keyword>
<sequence length="391" mass="42670">MAAKIRLPLDPPHPARLQSNLGALQKLAPVHRVSTAVGDPAWLVTGYQEIKELLADPRLGRSHFDPDNAARSGASALLDGPRGDFETEHKWIATLRSRLQPFFSPGHVKAMRPRVEAITADLLDRLAKQGPSADLADALALSLPREVISELLGVPVEERPLLDEWTTAVSDAGDRERSMAGLAGLHGYGRELVGRKRARPGQDVISWLCEDGTLSDDEVAQLAMGVLFAGYETTAAALCVGTALLLDSPEQWRAVLDNPELAASVAEESVRAVSRLLPPVIRYAREDLEIAGTPVRRGELVMLAIYAANHDESVFPHADRFDVTREDNPHLCFGFGLRYCIGAPLARLELQTAFGQLVQRFPRMRLTVPAEDLTVRPTSFAAIPTSIPVTW</sequence>
<dbReference type="Proteomes" id="UP000436138">
    <property type="component" value="Chromosome"/>
</dbReference>
<dbReference type="GO" id="GO:0005506">
    <property type="term" value="F:iron ion binding"/>
    <property type="evidence" value="ECO:0007669"/>
    <property type="project" value="InterPro"/>
</dbReference>
<name>A0A6I6MRG0_9ACTN</name>
<organism evidence="10 11">
    <name type="scientific">Streptomyces broussonetiae</name>
    <dbReference type="NCBI Taxonomy" id="2686304"/>
    <lineage>
        <taxon>Bacteria</taxon>
        <taxon>Bacillati</taxon>
        <taxon>Actinomycetota</taxon>
        <taxon>Actinomycetes</taxon>
        <taxon>Kitasatosporales</taxon>
        <taxon>Streptomycetaceae</taxon>
        <taxon>Streptomyces</taxon>
    </lineage>
</organism>
<dbReference type="PANTHER" id="PTHR46696">
    <property type="entry name" value="P450, PUTATIVE (EUROFUNG)-RELATED"/>
    <property type="match status" value="1"/>
</dbReference>
<dbReference type="PRINTS" id="PR00385">
    <property type="entry name" value="P450"/>
</dbReference>
<dbReference type="GO" id="GO:0016705">
    <property type="term" value="F:oxidoreductase activity, acting on paired donors, with incorporation or reduction of molecular oxygen"/>
    <property type="evidence" value="ECO:0007669"/>
    <property type="project" value="InterPro"/>
</dbReference>
<dbReference type="PROSITE" id="PS00086">
    <property type="entry name" value="CYTOCHROME_P450"/>
    <property type="match status" value="1"/>
</dbReference>
<evidence type="ECO:0000256" key="6">
    <source>
        <dbReference type="ARBA" id="ARBA00023004"/>
    </source>
</evidence>
<dbReference type="InterPro" id="IPR001128">
    <property type="entry name" value="Cyt_P450"/>
</dbReference>
<dbReference type="InterPro" id="IPR017972">
    <property type="entry name" value="Cyt_P450_CS"/>
</dbReference>
<dbReference type="CDD" id="cd11031">
    <property type="entry name" value="Cyp158A-like"/>
    <property type="match status" value="1"/>
</dbReference>
<evidence type="ECO:0000313" key="10">
    <source>
        <dbReference type="EMBL" id="QHA03138.1"/>
    </source>
</evidence>
<keyword evidence="3 8" id="KW-0349">Heme</keyword>
<dbReference type="Pfam" id="PF00067">
    <property type="entry name" value="p450"/>
    <property type="match status" value="1"/>
</dbReference>
<dbReference type="PRINTS" id="PR00463">
    <property type="entry name" value="EP450I"/>
</dbReference>
<keyword evidence="11" id="KW-1185">Reference proteome</keyword>
<evidence type="ECO:0000313" key="11">
    <source>
        <dbReference type="Proteomes" id="UP000436138"/>
    </source>
</evidence>
<dbReference type="KEGG" id="sbro:GQF42_07485"/>
<accession>A0A6I6MRG0</accession>
<comment type="cofactor">
    <cofactor evidence="1 8">
        <name>heme</name>
        <dbReference type="ChEBI" id="CHEBI:30413"/>
    </cofactor>
</comment>
<keyword evidence="4 8" id="KW-0479">Metal-binding</keyword>
<evidence type="ECO:0000256" key="1">
    <source>
        <dbReference type="ARBA" id="ARBA00001971"/>
    </source>
</evidence>
<gene>
    <name evidence="10" type="ORF">GQF42_07485</name>
</gene>
<evidence type="ECO:0000256" key="7">
    <source>
        <dbReference type="ARBA" id="ARBA00023033"/>
    </source>
</evidence>
<keyword evidence="5 9" id="KW-0560">Oxidoreductase</keyword>
<protein>
    <submittedName>
        <fullName evidence="10">Cytochrome P450</fullName>
    </submittedName>
</protein>
<proteinExistence type="inferred from homology"/>
<dbReference type="RefSeq" id="WP_158918830.1">
    <property type="nucleotide sequence ID" value="NZ_CP047020.1"/>
</dbReference>
<dbReference type="SUPFAM" id="SSF48264">
    <property type="entry name" value="Cytochrome P450"/>
    <property type="match status" value="1"/>
</dbReference>
<dbReference type="InterPro" id="IPR036396">
    <property type="entry name" value="Cyt_P450_sf"/>
</dbReference>